<name>A0AAD8VJ75_LOLMU</name>
<dbReference type="Proteomes" id="UP001231189">
    <property type="component" value="Unassembled WGS sequence"/>
</dbReference>
<protein>
    <recommendedName>
        <fullName evidence="2">Disease resistance R13L4/SHOC-2-like LRR domain-containing protein</fullName>
    </recommendedName>
</protein>
<dbReference type="PANTHER" id="PTHR47186">
    <property type="entry name" value="LEUCINE-RICH REPEAT-CONTAINING PROTEIN 57"/>
    <property type="match status" value="1"/>
</dbReference>
<keyword evidence="4" id="KW-1185">Reference proteome</keyword>
<comment type="caution">
    <text evidence="3">The sequence shown here is derived from an EMBL/GenBank/DDBJ whole genome shotgun (WGS) entry which is preliminary data.</text>
</comment>
<sequence>MLLPSQQSMHSRKGTVACQVHDLIREISISKSIEENLVFTLEEGCSLNKRATVRHLAISSNWKGGQREFESIVDLSCVRSLTVFGEWKPFFISDKMRLLRVLDLEGTPGLADHHLQHIGKLLHLKYLSIRGCGDIHHLPDSLGNLRQLETLDVRDTRILKLPMSIIKLQMLNYLRLGRKSTNESVSYEELVEDLSNSMSKDMLCLLKNYCAACCAPSLFSYSENMNCHDICTATCCALLPDVAMRLDMYGVLVPRGMMELIALHTLGVVNIAQGGVIQDIRELTRLRKLAVTGISRRNCRDFRLAINSLDHLESLSIRSEGEPGLWRCLDEMSLSESPLDLQSLKLYGNLVKLPQWIQGLQSLVKLNLRSTRLSEHDHSMEVLRNIPNLSILRLLEKSFQGEELHFKIGGFRSLRVLVFGNFGDINRVKFDQGAMPELEQLQVKNDWRVSKSGCYESGAAFIGLEFLPSIKQAWFDVKFILDFSPWDEQFKNITDEVFLKANNFEEHFRARLADNQRNPVLKVSEPENQDLYYFQAI</sequence>
<feature type="domain" description="Disease resistance R13L4/SHOC-2-like LRR" evidence="2">
    <location>
        <begin position="78"/>
        <end position="180"/>
    </location>
</feature>
<dbReference type="PANTHER" id="PTHR47186:SF57">
    <property type="entry name" value="OS02G0478300 PROTEIN"/>
    <property type="match status" value="1"/>
</dbReference>
<dbReference type="InterPro" id="IPR055414">
    <property type="entry name" value="LRR_R13L4/SHOC2-like"/>
</dbReference>
<dbReference type="InterPro" id="IPR032675">
    <property type="entry name" value="LRR_dom_sf"/>
</dbReference>
<evidence type="ECO:0000313" key="3">
    <source>
        <dbReference type="EMBL" id="KAK1606710.1"/>
    </source>
</evidence>
<evidence type="ECO:0000259" key="2">
    <source>
        <dbReference type="Pfam" id="PF23598"/>
    </source>
</evidence>
<dbReference type="Pfam" id="PF23598">
    <property type="entry name" value="LRR_14"/>
    <property type="match status" value="2"/>
</dbReference>
<keyword evidence="1" id="KW-0677">Repeat</keyword>
<gene>
    <name evidence="3" type="ORF">QYE76_030383</name>
</gene>
<proteinExistence type="predicted"/>
<reference evidence="3" key="1">
    <citation type="submission" date="2023-07" db="EMBL/GenBank/DDBJ databases">
        <title>A chromosome-level genome assembly of Lolium multiflorum.</title>
        <authorList>
            <person name="Chen Y."/>
            <person name="Copetti D."/>
            <person name="Kolliker R."/>
            <person name="Studer B."/>
        </authorList>
    </citation>
    <scope>NUCLEOTIDE SEQUENCE</scope>
    <source>
        <strain evidence="3">02402/16</strain>
        <tissue evidence="3">Leaf</tissue>
    </source>
</reference>
<dbReference type="Gene3D" id="3.80.10.10">
    <property type="entry name" value="Ribonuclease Inhibitor"/>
    <property type="match status" value="2"/>
</dbReference>
<accession>A0AAD8VJ75</accession>
<feature type="domain" description="Disease resistance R13L4/SHOC-2-like LRR" evidence="2">
    <location>
        <begin position="244"/>
        <end position="477"/>
    </location>
</feature>
<organism evidence="3 4">
    <name type="scientific">Lolium multiflorum</name>
    <name type="common">Italian ryegrass</name>
    <name type="synonym">Lolium perenne subsp. multiflorum</name>
    <dbReference type="NCBI Taxonomy" id="4521"/>
    <lineage>
        <taxon>Eukaryota</taxon>
        <taxon>Viridiplantae</taxon>
        <taxon>Streptophyta</taxon>
        <taxon>Embryophyta</taxon>
        <taxon>Tracheophyta</taxon>
        <taxon>Spermatophyta</taxon>
        <taxon>Magnoliopsida</taxon>
        <taxon>Liliopsida</taxon>
        <taxon>Poales</taxon>
        <taxon>Poaceae</taxon>
        <taxon>BOP clade</taxon>
        <taxon>Pooideae</taxon>
        <taxon>Poodae</taxon>
        <taxon>Poeae</taxon>
        <taxon>Poeae Chloroplast Group 2 (Poeae type)</taxon>
        <taxon>Loliodinae</taxon>
        <taxon>Loliinae</taxon>
        <taxon>Lolium</taxon>
    </lineage>
</organism>
<dbReference type="SUPFAM" id="SSF52058">
    <property type="entry name" value="L domain-like"/>
    <property type="match status" value="1"/>
</dbReference>
<evidence type="ECO:0000256" key="1">
    <source>
        <dbReference type="ARBA" id="ARBA00022737"/>
    </source>
</evidence>
<dbReference type="AlphaFoldDB" id="A0AAD8VJ75"/>
<evidence type="ECO:0000313" key="4">
    <source>
        <dbReference type="Proteomes" id="UP001231189"/>
    </source>
</evidence>
<dbReference type="EMBL" id="JAUUTY010000007">
    <property type="protein sequence ID" value="KAK1606710.1"/>
    <property type="molecule type" value="Genomic_DNA"/>
</dbReference>